<protein>
    <submittedName>
        <fullName evidence="1">Uncharacterized protein</fullName>
    </submittedName>
</protein>
<evidence type="ECO:0000313" key="1">
    <source>
        <dbReference type="EMBL" id="MEH2558008.1"/>
    </source>
</evidence>
<accession>A0ABU8BJ47</accession>
<reference evidence="1 2" key="1">
    <citation type="submission" date="2024-02" db="EMBL/GenBank/DDBJ databases">
        <title>Adaptive strategies in a cosmopolitan and abundant soil bacterium.</title>
        <authorList>
            <person name="Carini P."/>
        </authorList>
    </citation>
    <scope>NUCLEOTIDE SEQUENCE [LARGE SCALE GENOMIC DNA]</scope>
    <source>
        <strain evidence="1 2">AZCC 1608</strain>
    </source>
</reference>
<keyword evidence="2" id="KW-1185">Reference proteome</keyword>
<dbReference type="Proteomes" id="UP001364224">
    <property type="component" value="Unassembled WGS sequence"/>
</dbReference>
<name>A0ABU8BJ47_9BRAD</name>
<sequence length="50" mass="5632">MWADICLPQGQKRKFESRVTDVAKITDTGLKIMEAEELSIGDKIAEKYAC</sequence>
<dbReference type="EMBL" id="JAZHRV010000001">
    <property type="protein sequence ID" value="MEH2558008.1"/>
    <property type="molecule type" value="Genomic_DNA"/>
</dbReference>
<organism evidence="1 2">
    <name type="scientific">Bradyrhizobium algeriense</name>
    <dbReference type="NCBI Taxonomy" id="634784"/>
    <lineage>
        <taxon>Bacteria</taxon>
        <taxon>Pseudomonadati</taxon>
        <taxon>Pseudomonadota</taxon>
        <taxon>Alphaproteobacteria</taxon>
        <taxon>Hyphomicrobiales</taxon>
        <taxon>Nitrobacteraceae</taxon>
        <taxon>Bradyrhizobium</taxon>
    </lineage>
</organism>
<evidence type="ECO:0000313" key="2">
    <source>
        <dbReference type="Proteomes" id="UP001364224"/>
    </source>
</evidence>
<comment type="caution">
    <text evidence="1">The sequence shown here is derived from an EMBL/GenBank/DDBJ whole genome shotgun (WGS) entry which is preliminary data.</text>
</comment>
<proteinExistence type="predicted"/>
<gene>
    <name evidence="1" type="ORF">V1286_005537</name>
</gene>